<protein>
    <recommendedName>
        <fullName evidence="3">Tesmin/TSO1-like CXC domain-containing protein</fullName>
    </recommendedName>
</protein>
<comment type="caution">
    <text evidence="4">The sequence shown here is derived from an EMBL/GenBank/DDBJ whole genome shotgun (WGS) entry which is preliminary data.</text>
</comment>
<proteinExistence type="predicted"/>
<dbReference type="GO" id="GO:0007052">
    <property type="term" value="P:mitotic spindle organization"/>
    <property type="evidence" value="ECO:0007669"/>
    <property type="project" value="TreeGrafter"/>
</dbReference>
<evidence type="ECO:0000256" key="1">
    <source>
        <dbReference type="SAM" id="Coils"/>
    </source>
</evidence>
<evidence type="ECO:0000313" key="4">
    <source>
        <dbReference type="EMBL" id="KAI7731995.1"/>
    </source>
</evidence>
<feature type="coiled-coil region" evidence="1">
    <location>
        <begin position="55"/>
        <end position="89"/>
    </location>
</feature>
<evidence type="ECO:0000256" key="2">
    <source>
        <dbReference type="SAM" id="MobiDB-lite"/>
    </source>
</evidence>
<dbReference type="InterPro" id="IPR033467">
    <property type="entry name" value="Tesmin/TSO1-like_CXC"/>
</dbReference>
<feature type="region of interest" description="Disordered" evidence="2">
    <location>
        <begin position="308"/>
        <end position="477"/>
    </location>
</feature>
<dbReference type="SMART" id="SM01114">
    <property type="entry name" value="CXC"/>
    <property type="match status" value="1"/>
</dbReference>
<organism evidence="4 5">
    <name type="scientific">Ambrosia artemisiifolia</name>
    <name type="common">Common ragweed</name>
    <dbReference type="NCBI Taxonomy" id="4212"/>
    <lineage>
        <taxon>Eukaryota</taxon>
        <taxon>Viridiplantae</taxon>
        <taxon>Streptophyta</taxon>
        <taxon>Embryophyta</taxon>
        <taxon>Tracheophyta</taxon>
        <taxon>Spermatophyta</taxon>
        <taxon>Magnoliopsida</taxon>
        <taxon>eudicotyledons</taxon>
        <taxon>Gunneridae</taxon>
        <taxon>Pentapetalae</taxon>
        <taxon>asterids</taxon>
        <taxon>campanulids</taxon>
        <taxon>Asterales</taxon>
        <taxon>Asteraceae</taxon>
        <taxon>Asteroideae</taxon>
        <taxon>Heliantheae alliance</taxon>
        <taxon>Heliantheae</taxon>
        <taxon>Ambrosia</taxon>
    </lineage>
</organism>
<feature type="compositionally biased region" description="Basic and acidic residues" evidence="2">
    <location>
        <begin position="468"/>
        <end position="477"/>
    </location>
</feature>
<evidence type="ECO:0000313" key="5">
    <source>
        <dbReference type="Proteomes" id="UP001206925"/>
    </source>
</evidence>
<feature type="domain" description="Tesmin/TSO1-like CXC" evidence="3">
    <location>
        <begin position="210"/>
        <end position="254"/>
    </location>
</feature>
<feature type="compositionally biased region" description="Basic and acidic residues" evidence="2">
    <location>
        <begin position="145"/>
        <end position="160"/>
    </location>
</feature>
<dbReference type="GO" id="GO:0051231">
    <property type="term" value="P:spindle elongation"/>
    <property type="evidence" value="ECO:0007669"/>
    <property type="project" value="TreeGrafter"/>
</dbReference>
<accession>A0AAD5G7J6</accession>
<dbReference type="GO" id="GO:0005875">
    <property type="term" value="C:microtubule associated complex"/>
    <property type="evidence" value="ECO:0007669"/>
    <property type="project" value="TreeGrafter"/>
</dbReference>
<sequence length="477" mass="53289">MASQLSEAEERERAFSGRGRWNQVRSLAEAKNVMNYLFNLASSSRCQLWDKEVDCREKDSEIRNLKEKIVNLIRQVEMQKAELSRMEKIKKLYMSKSFKKNSINRDLSVMDDADGHMYDLRPKGLRNSIAYNSSGDIGEDMEISESEHSDEEWGHRRSDLDETDEEWGHRRRHNAKKRYSKVIIESSTDTGIHKASPLEDGDSNMLQKAPSGVCCSCSKYSSCKTLKCECRAAIGSCSTSCDCDPRKCSNRVGVLVQPDLGPPVTEDGIVNILSDVEESDKNSNELASHGAMLLQAALSDKPVEIKDAEDAKRKPLSDIGNKIAKTNAAKPPASRKKWKKSVAIQLVPVSSDQTSTQKEESEATTKQESSTVEPTTKPRLQQEISTGEPAKPRLQQESSTVEPAKPRLQQESSTVEPTKLRLPRAMRSAISNANSNPLRDRNTEPSMDSSSINKEGGPKSPRQHPRQTTKEKENHGQ</sequence>
<keyword evidence="5" id="KW-1185">Reference proteome</keyword>
<dbReference type="GO" id="GO:0007018">
    <property type="term" value="P:microtubule-based movement"/>
    <property type="evidence" value="ECO:0007669"/>
    <property type="project" value="InterPro"/>
</dbReference>
<dbReference type="AlphaFoldDB" id="A0AAD5G7J6"/>
<feature type="compositionally biased region" description="Polar residues" evidence="2">
    <location>
        <begin position="444"/>
        <end position="453"/>
    </location>
</feature>
<dbReference type="InterPro" id="IPR027640">
    <property type="entry name" value="Kinesin-like_fam"/>
</dbReference>
<keyword evidence="1" id="KW-0175">Coiled coil</keyword>
<reference evidence="4" key="1">
    <citation type="submission" date="2022-06" db="EMBL/GenBank/DDBJ databases">
        <title>Uncovering the hologenomic basis of an extraordinary plant invasion.</title>
        <authorList>
            <person name="Bieker V.C."/>
            <person name="Martin M.D."/>
            <person name="Gilbert T."/>
            <person name="Hodgins K."/>
            <person name="Battlay P."/>
            <person name="Petersen B."/>
            <person name="Wilson J."/>
        </authorList>
    </citation>
    <scope>NUCLEOTIDE SEQUENCE</scope>
    <source>
        <strain evidence="4">AA19_3_7</strain>
        <tissue evidence="4">Leaf</tissue>
    </source>
</reference>
<feature type="region of interest" description="Disordered" evidence="2">
    <location>
        <begin position="141"/>
        <end position="172"/>
    </location>
</feature>
<dbReference type="PANTHER" id="PTHR47969:SF6">
    <property type="entry name" value="KINESIN-LIKE PROTEIN KIN-4C"/>
    <property type="match status" value="1"/>
</dbReference>
<dbReference type="PANTHER" id="PTHR47969">
    <property type="entry name" value="CHROMOSOME-ASSOCIATED KINESIN KIF4A-RELATED"/>
    <property type="match status" value="1"/>
</dbReference>
<dbReference type="Proteomes" id="UP001206925">
    <property type="component" value="Unassembled WGS sequence"/>
</dbReference>
<name>A0AAD5G7J6_AMBAR</name>
<gene>
    <name evidence="4" type="ORF">M8C21_030183</name>
</gene>
<dbReference type="GO" id="GO:0003777">
    <property type="term" value="F:microtubule motor activity"/>
    <property type="evidence" value="ECO:0007669"/>
    <property type="project" value="InterPro"/>
</dbReference>
<dbReference type="EMBL" id="JAMZMK010010344">
    <property type="protein sequence ID" value="KAI7731995.1"/>
    <property type="molecule type" value="Genomic_DNA"/>
</dbReference>
<feature type="compositionally biased region" description="Polar residues" evidence="2">
    <location>
        <begin position="366"/>
        <end position="385"/>
    </location>
</feature>
<evidence type="ECO:0000259" key="3">
    <source>
        <dbReference type="SMART" id="SM01114"/>
    </source>
</evidence>